<dbReference type="EMBL" id="NHYE01005407">
    <property type="protein sequence ID" value="PPQ73399.1"/>
    <property type="molecule type" value="Genomic_DNA"/>
</dbReference>
<sequence>MTQVSNPQLTAQQSAGQASKSVHTEPYDADFGPLFDVVIDIASLLGLGHDHRIILPLTSVYHTVF</sequence>
<protein>
    <submittedName>
        <fullName evidence="2">Uncharacterized protein</fullName>
    </submittedName>
</protein>
<reference evidence="2 3" key="1">
    <citation type="journal article" date="2018" name="Evol. Lett.">
        <title>Horizontal gene cluster transfer increased hallucinogenic mushroom diversity.</title>
        <authorList>
            <person name="Reynolds H.T."/>
            <person name="Vijayakumar V."/>
            <person name="Gluck-Thaler E."/>
            <person name="Korotkin H.B."/>
            <person name="Matheny P.B."/>
            <person name="Slot J.C."/>
        </authorList>
    </citation>
    <scope>NUCLEOTIDE SEQUENCE [LARGE SCALE GENOMIC DNA]</scope>
    <source>
        <strain evidence="2 3">SRW20</strain>
    </source>
</reference>
<evidence type="ECO:0000313" key="2">
    <source>
        <dbReference type="EMBL" id="PPQ73399.1"/>
    </source>
</evidence>
<accession>A0A409W4D8</accession>
<organism evidence="2 3">
    <name type="scientific">Gymnopilus dilepis</name>
    <dbReference type="NCBI Taxonomy" id="231916"/>
    <lineage>
        <taxon>Eukaryota</taxon>
        <taxon>Fungi</taxon>
        <taxon>Dikarya</taxon>
        <taxon>Basidiomycota</taxon>
        <taxon>Agaricomycotina</taxon>
        <taxon>Agaricomycetes</taxon>
        <taxon>Agaricomycetidae</taxon>
        <taxon>Agaricales</taxon>
        <taxon>Agaricineae</taxon>
        <taxon>Hymenogastraceae</taxon>
        <taxon>Gymnopilus</taxon>
    </lineage>
</organism>
<keyword evidence="3" id="KW-1185">Reference proteome</keyword>
<feature type="compositionally biased region" description="Polar residues" evidence="1">
    <location>
        <begin position="1"/>
        <end position="21"/>
    </location>
</feature>
<dbReference type="Proteomes" id="UP000284706">
    <property type="component" value="Unassembled WGS sequence"/>
</dbReference>
<dbReference type="AlphaFoldDB" id="A0A409W4D8"/>
<comment type="caution">
    <text evidence="2">The sequence shown here is derived from an EMBL/GenBank/DDBJ whole genome shotgun (WGS) entry which is preliminary data.</text>
</comment>
<feature type="region of interest" description="Disordered" evidence="1">
    <location>
        <begin position="1"/>
        <end position="24"/>
    </location>
</feature>
<gene>
    <name evidence="2" type="ORF">CVT26_015793</name>
</gene>
<evidence type="ECO:0000256" key="1">
    <source>
        <dbReference type="SAM" id="MobiDB-lite"/>
    </source>
</evidence>
<evidence type="ECO:0000313" key="3">
    <source>
        <dbReference type="Proteomes" id="UP000284706"/>
    </source>
</evidence>
<proteinExistence type="predicted"/>
<dbReference type="InParanoid" id="A0A409W4D8"/>
<name>A0A409W4D8_9AGAR</name>